<evidence type="ECO:0000256" key="1">
    <source>
        <dbReference type="SAM" id="MobiDB-lite"/>
    </source>
</evidence>
<dbReference type="Pfam" id="PF17278">
    <property type="entry name" value="DUF5343"/>
    <property type="match status" value="1"/>
</dbReference>
<protein>
    <submittedName>
        <fullName evidence="2">Uncharacterized protein</fullName>
    </submittedName>
</protein>
<proteinExistence type="predicted"/>
<keyword evidence="3" id="KW-1185">Reference proteome</keyword>
<reference evidence="2 3" key="1">
    <citation type="journal article" date="2014" name="Antonie Van Leeuwenhoek">
        <title>Hyphomonas beringensis sp. nov. and Hyphomonas chukchiensis sp. nov., isolated from surface seawater of the Bering Sea and Chukchi Sea.</title>
        <authorList>
            <person name="Li C."/>
            <person name="Lai Q."/>
            <person name="Li G."/>
            <person name="Dong C."/>
            <person name="Wang J."/>
            <person name="Liao Y."/>
            <person name="Shao Z."/>
        </authorList>
    </citation>
    <scope>NUCLEOTIDE SEQUENCE [LARGE SCALE GENOMIC DNA]</scope>
    <source>
        <strain evidence="2 3">MHS-2</strain>
    </source>
</reference>
<organism evidence="2 3">
    <name type="scientific">Hyphomonas johnsonii MHS-2</name>
    <dbReference type="NCBI Taxonomy" id="1280950"/>
    <lineage>
        <taxon>Bacteria</taxon>
        <taxon>Pseudomonadati</taxon>
        <taxon>Pseudomonadota</taxon>
        <taxon>Alphaproteobacteria</taxon>
        <taxon>Hyphomonadales</taxon>
        <taxon>Hyphomonadaceae</taxon>
        <taxon>Hyphomonas</taxon>
    </lineage>
</organism>
<sequence length="214" mass="23265">MADEKIRYPQIPSKVWWSLREKIKKSPNSPISETFISVELGVQTTAAKAYLSEIKAVGLIDDEGRPTERGKNWRLDDEHYTQAVEQMLSDAYPAELIDIAPPGENDRAKAVSWFETAAGLGQGAAGNKAATYFLIGTPVPPNEPPTTKPSNGAAKKKVPPKATKDAATTPNDVSVDGPKIDVVPINVNVQIHISADATGEQIEAIFLNMKKYLR</sequence>
<accession>A0A059FR89</accession>
<dbReference type="STRING" id="1280950.HJO_08457"/>
<feature type="compositionally biased region" description="Pro residues" evidence="1">
    <location>
        <begin position="138"/>
        <end position="147"/>
    </location>
</feature>
<dbReference type="eggNOG" id="ENOG5033YBW">
    <property type="taxonomic scope" value="Bacteria"/>
</dbReference>
<name>A0A059FR89_9PROT</name>
<dbReference type="InterPro" id="IPR035235">
    <property type="entry name" value="DUF5343"/>
</dbReference>
<dbReference type="Proteomes" id="UP000025171">
    <property type="component" value="Unassembled WGS sequence"/>
</dbReference>
<dbReference type="PATRIC" id="fig|1280950.3.peg.1692"/>
<dbReference type="AlphaFoldDB" id="A0A059FR89"/>
<comment type="caution">
    <text evidence="2">The sequence shown here is derived from an EMBL/GenBank/DDBJ whole genome shotgun (WGS) entry which is preliminary data.</text>
</comment>
<evidence type="ECO:0000313" key="3">
    <source>
        <dbReference type="Proteomes" id="UP000025171"/>
    </source>
</evidence>
<gene>
    <name evidence="2" type="ORF">HJO_08457</name>
</gene>
<dbReference type="EMBL" id="ARYK01000003">
    <property type="protein sequence ID" value="KCZ92973.1"/>
    <property type="molecule type" value="Genomic_DNA"/>
</dbReference>
<feature type="region of interest" description="Disordered" evidence="1">
    <location>
        <begin position="138"/>
        <end position="175"/>
    </location>
</feature>
<evidence type="ECO:0000313" key="2">
    <source>
        <dbReference type="EMBL" id="KCZ92973.1"/>
    </source>
</evidence>
<dbReference type="OrthoDB" id="7553541at2"/>
<dbReference type="RefSeq" id="WP_156945508.1">
    <property type="nucleotide sequence ID" value="NZ_ARYK01000003.1"/>
</dbReference>